<evidence type="ECO:0000259" key="1">
    <source>
        <dbReference type="SMART" id="SM00479"/>
    </source>
</evidence>
<evidence type="ECO:0000313" key="2">
    <source>
        <dbReference type="EMBL" id="MBY4637304.1"/>
    </source>
</evidence>
<name>A0ABS7ME48_9SPHN</name>
<dbReference type="InterPro" id="IPR036397">
    <property type="entry name" value="RNaseH_sf"/>
</dbReference>
<proteinExistence type="predicted"/>
<accession>A0ABS7ME48</accession>
<dbReference type="PANTHER" id="PTHR30231:SF37">
    <property type="entry name" value="EXODEOXYRIBONUCLEASE 10"/>
    <property type="match status" value="1"/>
</dbReference>
<gene>
    <name evidence="2" type="ORF">K5P26_09155</name>
</gene>
<dbReference type="SUPFAM" id="SSF53098">
    <property type="entry name" value="Ribonuclease H-like"/>
    <property type="match status" value="1"/>
</dbReference>
<dbReference type="Pfam" id="PF00929">
    <property type="entry name" value="RNase_T"/>
    <property type="match status" value="1"/>
</dbReference>
<organism evidence="2 3">
    <name type="scientific">Sphingopyxis jiangsuensis</name>
    <dbReference type="NCBI Taxonomy" id="2871171"/>
    <lineage>
        <taxon>Bacteria</taxon>
        <taxon>Pseudomonadati</taxon>
        <taxon>Pseudomonadota</taxon>
        <taxon>Alphaproteobacteria</taxon>
        <taxon>Sphingomonadales</taxon>
        <taxon>Sphingomonadaceae</taxon>
        <taxon>Sphingopyxis</taxon>
    </lineage>
</organism>
<dbReference type="Proteomes" id="UP001166571">
    <property type="component" value="Unassembled WGS sequence"/>
</dbReference>
<dbReference type="EMBL" id="JAILXK010000002">
    <property type="protein sequence ID" value="MBY4637304.1"/>
    <property type="molecule type" value="Genomic_DNA"/>
</dbReference>
<dbReference type="PANTHER" id="PTHR30231">
    <property type="entry name" value="DNA POLYMERASE III SUBUNIT EPSILON"/>
    <property type="match status" value="1"/>
</dbReference>
<dbReference type="Gene3D" id="3.30.420.10">
    <property type="entry name" value="Ribonuclease H-like superfamily/Ribonuclease H"/>
    <property type="match status" value="1"/>
</dbReference>
<comment type="caution">
    <text evidence="2">The sequence shown here is derived from an EMBL/GenBank/DDBJ whole genome shotgun (WGS) entry which is preliminary data.</text>
</comment>
<dbReference type="InterPro" id="IPR012337">
    <property type="entry name" value="RNaseH-like_sf"/>
</dbReference>
<dbReference type="CDD" id="cd06127">
    <property type="entry name" value="DEDDh"/>
    <property type="match status" value="1"/>
</dbReference>
<evidence type="ECO:0000313" key="3">
    <source>
        <dbReference type="Proteomes" id="UP001166571"/>
    </source>
</evidence>
<dbReference type="SMART" id="SM00479">
    <property type="entry name" value="EXOIII"/>
    <property type="match status" value="1"/>
</dbReference>
<dbReference type="InterPro" id="IPR013520">
    <property type="entry name" value="Ribonucl_H"/>
</dbReference>
<feature type="domain" description="Exonuclease" evidence="1">
    <location>
        <begin position="55"/>
        <end position="221"/>
    </location>
</feature>
<reference evidence="2" key="1">
    <citation type="submission" date="2021-08" db="EMBL/GenBank/DDBJ databases">
        <title>Sphingopyxis panaciterrulae sp. nov., isolated from the surface water of the Yellow Sea.</title>
        <authorList>
            <person name="Gao Z."/>
            <person name="Zhang D."/>
            <person name="Zhang A."/>
        </authorList>
    </citation>
    <scope>NUCLEOTIDE SEQUENCE</scope>
    <source>
        <strain evidence="2">XHP0097</strain>
    </source>
</reference>
<protein>
    <recommendedName>
        <fullName evidence="1">Exonuclease domain-containing protein</fullName>
    </recommendedName>
</protein>
<sequence>MADLVKRGNLMNSSNFKLTIAGDNGAPSGQQRILQAVRNRDDWPRRAREGEEYRRICVLDTETNGLNLSKHQIIELCAAIVLVNAAGRIVGVQSVITGLVDPGHALPPEIVELTGLTDAVLAGESICPEQLAELLEYCDGVIAFNSQFDRPFIEKHLGRHVPVPWGCAMADVPWRQLAFEPGPQGYLLAQAGHYMPNAHRAKDDVLALVELLDHVCKDGVSVMAKVLAAMDAPAWRFEASTAAYGFKDDLRDRRYRFAGERAHKLWHKQVRPAEFRDEYRWYRQTIGKRPVVVPLPASERYRANETWVPKPPKVSVPDWLK</sequence>
<dbReference type="RefSeq" id="WP_222136587.1">
    <property type="nucleotide sequence ID" value="NZ_JAILXK010000002.1"/>
</dbReference>
<keyword evidence="3" id="KW-1185">Reference proteome</keyword>